<comment type="caution">
    <text evidence="1">The sequence shown here is derived from an EMBL/GenBank/DDBJ whole genome shotgun (WGS) entry which is preliminary data.</text>
</comment>
<proteinExistence type="predicted"/>
<dbReference type="EMBL" id="BGZK01000012">
    <property type="protein sequence ID" value="GBP03970.1"/>
    <property type="molecule type" value="Genomic_DNA"/>
</dbReference>
<organism evidence="1 2">
    <name type="scientific">Eumeta variegata</name>
    <name type="common">Bagworm moth</name>
    <name type="synonym">Eumeta japonica</name>
    <dbReference type="NCBI Taxonomy" id="151549"/>
    <lineage>
        <taxon>Eukaryota</taxon>
        <taxon>Metazoa</taxon>
        <taxon>Ecdysozoa</taxon>
        <taxon>Arthropoda</taxon>
        <taxon>Hexapoda</taxon>
        <taxon>Insecta</taxon>
        <taxon>Pterygota</taxon>
        <taxon>Neoptera</taxon>
        <taxon>Endopterygota</taxon>
        <taxon>Lepidoptera</taxon>
        <taxon>Glossata</taxon>
        <taxon>Ditrysia</taxon>
        <taxon>Tineoidea</taxon>
        <taxon>Psychidae</taxon>
        <taxon>Oiketicinae</taxon>
        <taxon>Eumeta</taxon>
    </lineage>
</organism>
<dbReference type="AlphaFoldDB" id="A0A4C1SRZ0"/>
<dbReference type="Proteomes" id="UP000299102">
    <property type="component" value="Unassembled WGS sequence"/>
</dbReference>
<accession>A0A4C1SRZ0</accession>
<name>A0A4C1SRZ0_EUMVA</name>
<reference evidence="1 2" key="1">
    <citation type="journal article" date="2019" name="Commun. Biol.">
        <title>The bagworm genome reveals a unique fibroin gene that provides high tensile strength.</title>
        <authorList>
            <person name="Kono N."/>
            <person name="Nakamura H."/>
            <person name="Ohtoshi R."/>
            <person name="Tomita M."/>
            <person name="Numata K."/>
            <person name="Arakawa K."/>
        </authorList>
    </citation>
    <scope>NUCLEOTIDE SEQUENCE [LARGE SCALE GENOMIC DNA]</scope>
</reference>
<protein>
    <submittedName>
        <fullName evidence="1">Uncharacterized protein</fullName>
    </submittedName>
</protein>
<gene>
    <name evidence="1" type="ORF">EVAR_74756_1</name>
</gene>
<evidence type="ECO:0000313" key="1">
    <source>
        <dbReference type="EMBL" id="GBP03970.1"/>
    </source>
</evidence>
<keyword evidence="2" id="KW-1185">Reference proteome</keyword>
<evidence type="ECO:0000313" key="2">
    <source>
        <dbReference type="Proteomes" id="UP000299102"/>
    </source>
</evidence>
<sequence length="146" mass="16007">MCCRATVKSRQLRSRPSKSLIRVLVSWLRRRWRVTSTARASFSRHSRRGCEKTIAIQNKIGSATSMSKGANSSGLKCVYNRLLSAAVIPQFSCCPTKSVSLFIIIRIRRVGWLAAAGGPLDTRTGARVCVPAHACARPDVAFCSLI</sequence>